<evidence type="ECO:0000313" key="2">
    <source>
        <dbReference type="Proteomes" id="UP000504609"/>
    </source>
</evidence>
<feature type="coiled-coil region" evidence="1">
    <location>
        <begin position="3"/>
        <end position="44"/>
    </location>
</feature>
<name>A0A6J1GJK1_CUCMO</name>
<accession>A0A6J1GJK1</accession>
<gene>
    <name evidence="3" type="primary">LOC111454939</name>
</gene>
<organism evidence="2 3">
    <name type="scientific">Cucurbita moschata</name>
    <name type="common">Winter crookneck squash</name>
    <name type="synonym">Cucurbita pepo var. moschata</name>
    <dbReference type="NCBI Taxonomy" id="3662"/>
    <lineage>
        <taxon>Eukaryota</taxon>
        <taxon>Viridiplantae</taxon>
        <taxon>Streptophyta</taxon>
        <taxon>Embryophyta</taxon>
        <taxon>Tracheophyta</taxon>
        <taxon>Spermatophyta</taxon>
        <taxon>Magnoliopsida</taxon>
        <taxon>eudicotyledons</taxon>
        <taxon>Gunneridae</taxon>
        <taxon>Pentapetalae</taxon>
        <taxon>rosids</taxon>
        <taxon>fabids</taxon>
        <taxon>Cucurbitales</taxon>
        <taxon>Cucurbitaceae</taxon>
        <taxon>Cucurbiteae</taxon>
        <taxon>Cucurbita</taxon>
    </lineage>
</organism>
<evidence type="ECO:0000313" key="3">
    <source>
        <dbReference type="RefSeq" id="XP_022952191.1"/>
    </source>
</evidence>
<reference evidence="3" key="1">
    <citation type="submission" date="2025-08" db="UniProtKB">
        <authorList>
            <consortium name="RefSeq"/>
        </authorList>
    </citation>
    <scope>IDENTIFICATION</scope>
    <source>
        <tissue evidence="3">Young leaves</tissue>
    </source>
</reference>
<dbReference type="AlphaFoldDB" id="A0A6J1GJK1"/>
<dbReference type="RefSeq" id="XP_022952191.1">
    <property type="nucleotide sequence ID" value="XM_023096423.1"/>
</dbReference>
<dbReference type="GeneID" id="111454939"/>
<keyword evidence="2" id="KW-1185">Reference proteome</keyword>
<sequence length="532" mass="60546">MEAENAKEKEESMSQKLKEVQNRLEELSSDCLDLRETNDTLRINLARQEEWNEVSKQVINKFYEIRQNSLEEFVDTSWDEKCQCLLHDPLEMWSFNDSSTSRYINSLEEGLETMKKTVDDLQNKLRMGVEIEKHLKLKVKDLELKLIRMADTVKSKISGFHQYYSHHRDHILNLLDNEKSNMNSTIGEIEEKIMQYSWAVQNLKDSEKELKTENDSEDGHLITNAKMKIPELPDPIADENVEASEALALALQEKVSALLLLSQQEERHLLERNVNAALQRKTEELQRKLLQVTHEKVKALMELAQVKEELQLLKEKSVDDLKRGAGTVERKLVSHEREGKLKGLLKASYLRRWVGTPEISGSEAAVYVDNEENYSSRKSAVDFASCICERLVYFDFVFRMKIENATLRESIESMEQLTTSIHRLRLSLLKAKESGTSEGPTSSVLEALKGIINEAKLIKTALSSSLPISWSAEVNIESSGETSHDSSNDVLGGESRLGKIDFVSAAGFEMVELLVSVAELLLKDYNMSESGS</sequence>
<protein>
    <submittedName>
        <fullName evidence="3">Myosin-9 isoform X4</fullName>
    </submittedName>
</protein>
<keyword evidence="1" id="KW-0175">Coiled coil</keyword>
<dbReference type="PANTHER" id="PTHR35712:SF1">
    <property type="entry name" value="MYOSIN HEAVY CHAIN-LIKE PROTEIN"/>
    <property type="match status" value="1"/>
</dbReference>
<dbReference type="Proteomes" id="UP000504609">
    <property type="component" value="Unplaced"/>
</dbReference>
<dbReference type="PANTHER" id="PTHR35712">
    <property type="entry name" value="MYOSIN HEAVY CHAIN-LIKE PROTEIN"/>
    <property type="match status" value="1"/>
</dbReference>
<feature type="coiled-coil region" evidence="1">
    <location>
        <begin position="260"/>
        <end position="316"/>
    </location>
</feature>
<proteinExistence type="predicted"/>
<evidence type="ECO:0000256" key="1">
    <source>
        <dbReference type="SAM" id="Coils"/>
    </source>
</evidence>